<keyword evidence="5 6" id="KW-0472">Membrane</keyword>
<comment type="subcellular location">
    <subcellularLocation>
        <location evidence="1">Cell membrane</location>
        <topology evidence="1">Multi-pass membrane protein</topology>
    </subcellularLocation>
</comment>
<evidence type="ECO:0000256" key="5">
    <source>
        <dbReference type="ARBA" id="ARBA00023136"/>
    </source>
</evidence>
<evidence type="ECO:0000313" key="8">
    <source>
        <dbReference type="EMBL" id="WDE95617.1"/>
    </source>
</evidence>
<reference evidence="8 9" key="1">
    <citation type="submission" date="2023-02" db="EMBL/GenBank/DDBJ databases">
        <title>Genome sequence of Lentisphaera profundi SAORIC-696.</title>
        <authorList>
            <person name="Kim e."/>
            <person name="Cho J.-C."/>
            <person name="Choi A."/>
            <person name="Kang I."/>
        </authorList>
    </citation>
    <scope>NUCLEOTIDE SEQUENCE [LARGE SCALE GENOMIC DNA]</scope>
    <source>
        <strain evidence="8 9">SAORIC-696</strain>
    </source>
</reference>
<feature type="transmembrane region" description="Helical" evidence="6">
    <location>
        <begin position="200"/>
        <end position="220"/>
    </location>
</feature>
<dbReference type="EMBL" id="CP117811">
    <property type="protein sequence ID" value="WDE95617.1"/>
    <property type="molecule type" value="Genomic_DNA"/>
</dbReference>
<keyword evidence="3 6" id="KW-0812">Transmembrane</keyword>
<evidence type="ECO:0000313" key="9">
    <source>
        <dbReference type="Proteomes" id="UP001214250"/>
    </source>
</evidence>
<feature type="transmembrane region" description="Helical" evidence="6">
    <location>
        <begin position="139"/>
        <end position="156"/>
    </location>
</feature>
<dbReference type="RefSeq" id="WP_274149313.1">
    <property type="nucleotide sequence ID" value="NZ_CP117811.1"/>
</dbReference>
<keyword evidence="2" id="KW-1003">Cell membrane</keyword>
<dbReference type="InterPro" id="IPR000620">
    <property type="entry name" value="EamA_dom"/>
</dbReference>
<feature type="transmembrane region" description="Helical" evidence="6">
    <location>
        <begin position="232"/>
        <end position="251"/>
    </location>
</feature>
<name>A0ABY7VPI5_9BACT</name>
<keyword evidence="4 6" id="KW-1133">Transmembrane helix</keyword>
<organism evidence="8 9">
    <name type="scientific">Lentisphaera profundi</name>
    <dbReference type="NCBI Taxonomy" id="1658616"/>
    <lineage>
        <taxon>Bacteria</taxon>
        <taxon>Pseudomonadati</taxon>
        <taxon>Lentisphaerota</taxon>
        <taxon>Lentisphaeria</taxon>
        <taxon>Lentisphaerales</taxon>
        <taxon>Lentisphaeraceae</taxon>
        <taxon>Lentisphaera</taxon>
    </lineage>
</organism>
<feature type="transmembrane region" description="Helical" evidence="6">
    <location>
        <begin position="108"/>
        <end position="127"/>
    </location>
</feature>
<dbReference type="InterPro" id="IPR037185">
    <property type="entry name" value="EmrE-like"/>
</dbReference>
<feature type="domain" description="EamA" evidence="7">
    <location>
        <begin position="169"/>
        <end position="304"/>
    </location>
</feature>
<dbReference type="InterPro" id="IPR050638">
    <property type="entry name" value="AA-Vitamin_Transporters"/>
</dbReference>
<dbReference type="Pfam" id="PF00892">
    <property type="entry name" value="EamA"/>
    <property type="match status" value="2"/>
</dbReference>
<feature type="domain" description="EamA" evidence="7">
    <location>
        <begin position="17"/>
        <end position="153"/>
    </location>
</feature>
<evidence type="ECO:0000256" key="4">
    <source>
        <dbReference type="ARBA" id="ARBA00022989"/>
    </source>
</evidence>
<dbReference type="PANTHER" id="PTHR32322">
    <property type="entry name" value="INNER MEMBRANE TRANSPORTER"/>
    <property type="match status" value="1"/>
</dbReference>
<evidence type="ECO:0000259" key="7">
    <source>
        <dbReference type="Pfam" id="PF00892"/>
    </source>
</evidence>
<proteinExistence type="predicted"/>
<dbReference type="Proteomes" id="UP001214250">
    <property type="component" value="Chromosome 1"/>
</dbReference>
<evidence type="ECO:0000256" key="6">
    <source>
        <dbReference type="SAM" id="Phobius"/>
    </source>
</evidence>
<accession>A0ABY7VPI5</accession>
<protein>
    <submittedName>
        <fullName evidence="8">DMT family transporter</fullName>
    </submittedName>
</protein>
<feature type="transmembrane region" description="Helical" evidence="6">
    <location>
        <begin position="79"/>
        <end position="102"/>
    </location>
</feature>
<evidence type="ECO:0000256" key="3">
    <source>
        <dbReference type="ARBA" id="ARBA00022692"/>
    </source>
</evidence>
<evidence type="ECO:0000256" key="1">
    <source>
        <dbReference type="ARBA" id="ARBA00004651"/>
    </source>
</evidence>
<feature type="transmembrane region" description="Helical" evidence="6">
    <location>
        <begin position="287"/>
        <end position="304"/>
    </location>
</feature>
<sequence>MKTTNRFKPGSSSYLFILAICCTAAWGSAFPTIRLARLELPDTSLRHLWAFAGMRFTLAGIIILYLYRHRVQWSKFKENFPLMFMGIFFQIALHYALFYASFRHAPAYLIAIAASTGTLWWTIITPLVDKSEKFHLRQILLLSIGIMGVALATYKEGFSFQSLLQGELSGLLLTTLATLSSTIGLLIIRPLKKRGVNPNFYNGSSLFFGGLVLLALSFPALIEIISNMNQKLFLLTIYLACVSAFGFNLWFHLITIYQVSRLASYRLLISFFGVSESLIFLPEEKPGPFLIMGGILIFLSIYLMEKQRNILSH</sequence>
<evidence type="ECO:0000256" key="2">
    <source>
        <dbReference type="ARBA" id="ARBA00022475"/>
    </source>
</evidence>
<feature type="transmembrane region" description="Helical" evidence="6">
    <location>
        <begin position="47"/>
        <end position="67"/>
    </location>
</feature>
<dbReference type="SUPFAM" id="SSF103481">
    <property type="entry name" value="Multidrug resistance efflux transporter EmrE"/>
    <property type="match status" value="1"/>
</dbReference>
<keyword evidence="9" id="KW-1185">Reference proteome</keyword>
<dbReference type="PANTHER" id="PTHR32322:SF18">
    <property type="entry name" value="S-ADENOSYLMETHIONINE_S-ADENOSYLHOMOCYSTEINE TRANSPORTER"/>
    <property type="match status" value="1"/>
</dbReference>
<feature type="transmembrane region" description="Helical" evidence="6">
    <location>
        <begin position="168"/>
        <end position="188"/>
    </location>
</feature>
<feature type="transmembrane region" description="Helical" evidence="6">
    <location>
        <begin position="263"/>
        <end position="281"/>
    </location>
</feature>
<gene>
    <name evidence="8" type="ORF">PQO03_07770</name>
</gene>